<keyword evidence="5" id="KW-1185">Reference proteome</keyword>
<dbReference type="InParanoid" id="B3MFI5"/>
<feature type="domain" description="Sulfotransferase" evidence="3">
    <location>
        <begin position="45"/>
        <end position="298"/>
    </location>
</feature>
<dbReference type="HOGENOM" id="CLU_027239_1_1_1"/>
<evidence type="ECO:0000256" key="2">
    <source>
        <dbReference type="ARBA" id="ARBA00022679"/>
    </source>
</evidence>
<dbReference type="Gene3D" id="3.40.50.300">
    <property type="entry name" value="P-loop containing nucleotide triphosphate hydrolases"/>
    <property type="match status" value="1"/>
</dbReference>
<dbReference type="PANTHER" id="PTHR11783">
    <property type="entry name" value="SULFOTRANSFERASE SULT"/>
    <property type="match status" value="1"/>
</dbReference>
<name>B3MFI5_DROAN</name>
<dbReference type="InterPro" id="IPR000863">
    <property type="entry name" value="Sulfotransferase_dom"/>
</dbReference>
<keyword evidence="2 4" id="KW-0808">Transferase</keyword>
<dbReference type="Pfam" id="PF00685">
    <property type="entry name" value="Sulfotransfer_1"/>
    <property type="match status" value="1"/>
</dbReference>
<dbReference type="EMBL" id="CH902619">
    <property type="protein sequence ID" value="EDV36670.2"/>
    <property type="molecule type" value="Genomic_DNA"/>
</dbReference>
<proteinExistence type="inferred from homology"/>
<organism evidence="4 5">
    <name type="scientific">Drosophila ananassae</name>
    <name type="common">Fruit fly</name>
    <dbReference type="NCBI Taxonomy" id="7217"/>
    <lineage>
        <taxon>Eukaryota</taxon>
        <taxon>Metazoa</taxon>
        <taxon>Ecdysozoa</taxon>
        <taxon>Arthropoda</taxon>
        <taxon>Hexapoda</taxon>
        <taxon>Insecta</taxon>
        <taxon>Pterygota</taxon>
        <taxon>Neoptera</taxon>
        <taxon>Endopterygota</taxon>
        <taxon>Diptera</taxon>
        <taxon>Brachycera</taxon>
        <taxon>Muscomorpha</taxon>
        <taxon>Ephydroidea</taxon>
        <taxon>Drosophilidae</taxon>
        <taxon>Drosophila</taxon>
        <taxon>Sophophora</taxon>
    </lineage>
</organism>
<evidence type="ECO:0000256" key="1">
    <source>
        <dbReference type="ARBA" id="ARBA00005771"/>
    </source>
</evidence>
<dbReference type="SUPFAM" id="SSF52540">
    <property type="entry name" value="P-loop containing nucleoside triphosphate hydrolases"/>
    <property type="match status" value="1"/>
</dbReference>
<dbReference type="InterPro" id="IPR027417">
    <property type="entry name" value="P-loop_NTPase"/>
</dbReference>
<dbReference type="FunCoup" id="B3MFI5">
    <property type="interactions" value="31"/>
</dbReference>
<dbReference type="OrthoDB" id="205623at2759"/>
<evidence type="ECO:0000313" key="4">
    <source>
        <dbReference type="EMBL" id="EDV36670.2"/>
    </source>
</evidence>
<gene>
    <name evidence="4" type="primary">Dana\GF13072</name>
    <name evidence="4" type="synonym">dana_GLEANR_13086</name>
    <name evidence="4" type="ORF">GF13072</name>
</gene>
<evidence type="ECO:0000313" key="5">
    <source>
        <dbReference type="Proteomes" id="UP000007801"/>
    </source>
</evidence>
<sequence length="620" mass="71910">MERVEITPRSYPSNLIEKDWSKRKHFHNKSVGPFLDLVHNMEVHDEDVFIVTLPKCGTTWMQELLWLLMNDCNFEEALSKDLELRTPFLEFDYLVHGELDTAFKPVDDLKDPRLIKSHLPLALLPAKLWERKNKVIYVFRNPLDAYVSRYYHGVTFGLNYGKTLEEVFDKFIENEESVIENMEHAHEFYQLRHEPWVFYTSFEKMKKNLRGVIEDVSRFLNKPVNEQQMEKLLKHLSFEEMKKNPKTNHLWELSQIKNKDAGKETHNFVRRGQVNGYKDELKPEQIEKANLLIQRYLDKNLVTLNELLLILVASGKLTGNESMFVLFLLVLALHDDELIRHLHGNLIGRKLLDIQNNLEFLVVDVEGGARFLFLEAVLLPWSQVSGPQDRGPGIPDRGHQIVPLQTLAKMLIQEARGAHWKIELIPPITEHQGHYGHLVWSKNETISCGCVKVVKAESRQRTGPLLMQVTAPSAEVPMPPPQQEAKKQATFAAGQAAREVFTVLGETQEARKQQCGQCSLVVWPVTSRLLLLGLLAPLLWLSHVQAHQSKRSYSDQSVHGYMTERTCWWNEVCKEEFQSLFRCKCPQFSYCRSPGRYYNAYCSMTDTGYIWTQPNWDWGS</sequence>
<evidence type="ECO:0000259" key="3">
    <source>
        <dbReference type="Pfam" id="PF00685"/>
    </source>
</evidence>
<dbReference type="GO" id="GO:0008146">
    <property type="term" value="F:sulfotransferase activity"/>
    <property type="evidence" value="ECO:0007669"/>
    <property type="project" value="InterPro"/>
</dbReference>
<dbReference type="SMR" id="B3MFI5"/>
<accession>B3MFI5</accession>
<dbReference type="AlphaFoldDB" id="B3MFI5"/>
<dbReference type="eggNOG" id="KOG1584">
    <property type="taxonomic scope" value="Eukaryota"/>
</dbReference>
<dbReference type="Proteomes" id="UP000007801">
    <property type="component" value="Unassembled WGS sequence"/>
</dbReference>
<protein>
    <recommendedName>
        <fullName evidence="3">Sulfotransferase domain-containing protein</fullName>
    </recommendedName>
</protein>
<reference evidence="4 5" key="1">
    <citation type="journal article" date="2007" name="Nature">
        <title>Evolution of genes and genomes on the Drosophila phylogeny.</title>
        <authorList>
            <consortium name="Drosophila 12 Genomes Consortium"/>
            <person name="Clark A.G."/>
            <person name="Eisen M.B."/>
            <person name="Smith D.R."/>
            <person name="Bergman C.M."/>
            <person name="Oliver B."/>
            <person name="Markow T.A."/>
            <person name="Kaufman T.C."/>
            <person name="Kellis M."/>
            <person name="Gelbart W."/>
            <person name="Iyer V.N."/>
            <person name="Pollard D.A."/>
            <person name="Sackton T.B."/>
            <person name="Larracuente A.M."/>
            <person name="Singh N.D."/>
            <person name="Abad J.P."/>
            <person name="Abt D.N."/>
            <person name="Adryan B."/>
            <person name="Aguade M."/>
            <person name="Akashi H."/>
            <person name="Anderson W.W."/>
            <person name="Aquadro C.F."/>
            <person name="Ardell D.H."/>
            <person name="Arguello R."/>
            <person name="Artieri C.G."/>
            <person name="Barbash D.A."/>
            <person name="Barker D."/>
            <person name="Barsanti P."/>
            <person name="Batterham P."/>
            <person name="Batzoglou S."/>
            <person name="Begun D."/>
            <person name="Bhutkar A."/>
            <person name="Blanco E."/>
            <person name="Bosak S.A."/>
            <person name="Bradley R.K."/>
            <person name="Brand A.D."/>
            <person name="Brent M.R."/>
            <person name="Brooks A.N."/>
            <person name="Brown R.H."/>
            <person name="Butlin R.K."/>
            <person name="Caggese C."/>
            <person name="Calvi B.R."/>
            <person name="Bernardo de Carvalho A."/>
            <person name="Caspi A."/>
            <person name="Castrezana S."/>
            <person name="Celniker S.E."/>
            <person name="Chang J.L."/>
            <person name="Chapple C."/>
            <person name="Chatterji S."/>
            <person name="Chinwalla A."/>
            <person name="Civetta A."/>
            <person name="Clifton S.W."/>
            <person name="Comeron J.M."/>
            <person name="Costello J.C."/>
            <person name="Coyne J.A."/>
            <person name="Daub J."/>
            <person name="David R.G."/>
            <person name="Delcher A.L."/>
            <person name="Delehaunty K."/>
            <person name="Do C.B."/>
            <person name="Ebling H."/>
            <person name="Edwards K."/>
            <person name="Eickbush T."/>
            <person name="Evans J.D."/>
            <person name="Filipski A."/>
            <person name="Findeiss S."/>
            <person name="Freyhult E."/>
            <person name="Fulton L."/>
            <person name="Fulton R."/>
            <person name="Garcia A.C."/>
            <person name="Gardiner A."/>
            <person name="Garfield D.A."/>
            <person name="Garvin B.E."/>
            <person name="Gibson G."/>
            <person name="Gilbert D."/>
            <person name="Gnerre S."/>
            <person name="Godfrey J."/>
            <person name="Good R."/>
            <person name="Gotea V."/>
            <person name="Gravely B."/>
            <person name="Greenberg A.J."/>
            <person name="Griffiths-Jones S."/>
            <person name="Gross S."/>
            <person name="Guigo R."/>
            <person name="Gustafson E.A."/>
            <person name="Haerty W."/>
            <person name="Hahn M.W."/>
            <person name="Halligan D.L."/>
            <person name="Halpern A.L."/>
            <person name="Halter G.M."/>
            <person name="Han M.V."/>
            <person name="Heger A."/>
            <person name="Hillier L."/>
            <person name="Hinrichs A.S."/>
            <person name="Holmes I."/>
            <person name="Hoskins R.A."/>
            <person name="Hubisz M.J."/>
            <person name="Hultmark D."/>
            <person name="Huntley M.A."/>
            <person name="Jaffe D.B."/>
            <person name="Jagadeeshan S."/>
            <person name="Jeck W.R."/>
            <person name="Johnson J."/>
            <person name="Jones C.D."/>
            <person name="Jordan W.C."/>
            <person name="Karpen G.H."/>
            <person name="Kataoka E."/>
            <person name="Keightley P.D."/>
            <person name="Kheradpour P."/>
            <person name="Kirkness E.F."/>
            <person name="Koerich L.B."/>
            <person name="Kristiansen K."/>
            <person name="Kudrna D."/>
            <person name="Kulathinal R.J."/>
            <person name="Kumar S."/>
            <person name="Kwok R."/>
            <person name="Lander E."/>
            <person name="Langley C.H."/>
            <person name="Lapoint R."/>
            <person name="Lazzaro B.P."/>
            <person name="Lee S.J."/>
            <person name="Levesque L."/>
            <person name="Li R."/>
            <person name="Lin C.F."/>
            <person name="Lin M.F."/>
            <person name="Lindblad-Toh K."/>
            <person name="Llopart A."/>
            <person name="Long M."/>
            <person name="Low L."/>
            <person name="Lozovsky E."/>
            <person name="Lu J."/>
            <person name="Luo M."/>
            <person name="Machado C.A."/>
            <person name="Makalowski W."/>
            <person name="Marzo M."/>
            <person name="Matsuda M."/>
            <person name="Matzkin L."/>
            <person name="McAllister B."/>
            <person name="McBride C.S."/>
            <person name="McKernan B."/>
            <person name="McKernan K."/>
            <person name="Mendez-Lago M."/>
            <person name="Minx P."/>
            <person name="Mollenhauer M.U."/>
            <person name="Montooth K."/>
            <person name="Mount S.M."/>
            <person name="Mu X."/>
            <person name="Myers E."/>
            <person name="Negre B."/>
            <person name="Newfeld S."/>
            <person name="Nielsen R."/>
            <person name="Noor M.A."/>
            <person name="O'Grady P."/>
            <person name="Pachter L."/>
            <person name="Papaceit M."/>
            <person name="Parisi M.J."/>
            <person name="Parisi M."/>
            <person name="Parts L."/>
            <person name="Pedersen J.S."/>
            <person name="Pesole G."/>
            <person name="Phillippy A.M."/>
            <person name="Ponting C.P."/>
            <person name="Pop M."/>
            <person name="Porcelli D."/>
            <person name="Powell J.R."/>
            <person name="Prohaska S."/>
            <person name="Pruitt K."/>
            <person name="Puig M."/>
            <person name="Quesneville H."/>
            <person name="Ram K.R."/>
            <person name="Rand D."/>
            <person name="Rasmussen M.D."/>
            <person name="Reed L.K."/>
            <person name="Reenan R."/>
            <person name="Reily A."/>
            <person name="Remington K.A."/>
            <person name="Rieger T.T."/>
            <person name="Ritchie M.G."/>
            <person name="Robin C."/>
            <person name="Rogers Y.H."/>
            <person name="Rohde C."/>
            <person name="Rozas J."/>
            <person name="Rubenfield M.J."/>
            <person name="Ruiz A."/>
            <person name="Russo S."/>
            <person name="Salzberg S.L."/>
            <person name="Sanchez-Gracia A."/>
            <person name="Saranga D.J."/>
            <person name="Sato H."/>
            <person name="Schaeffer S.W."/>
            <person name="Schatz M.C."/>
            <person name="Schlenke T."/>
            <person name="Schwartz R."/>
            <person name="Segarra C."/>
            <person name="Singh R.S."/>
            <person name="Sirot L."/>
            <person name="Sirota M."/>
            <person name="Sisneros N.B."/>
            <person name="Smith C.D."/>
            <person name="Smith T.F."/>
            <person name="Spieth J."/>
            <person name="Stage D.E."/>
            <person name="Stark A."/>
            <person name="Stephan W."/>
            <person name="Strausberg R.L."/>
            <person name="Strempel S."/>
            <person name="Sturgill D."/>
            <person name="Sutton G."/>
            <person name="Sutton G.G."/>
            <person name="Tao W."/>
            <person name="Teichmann S."/>
            <person name="Tobari Y.N."/>
            <person name="Tomimura Y."/>
            <person name="Tsolas J.M."/>
            <person name="Valente V.L."/>
            <person name="Venter E."/>
            <person name="Venter J.C."/>
            <person name="Vicario S."/>
            <person name="Vieira F.G."/>
            <person name="Vilella A.J."/>
            <person name="Villasante A."/>
            <person name="Walenz B."/>
            <person name="Wang J."/>
            <person name="Wasserman M."/>
            <person name="Watts T."/>
            <person name="Wilson D."/>
            <person name="Wilson R.K."/>
            <person name="Wing R.A."/>
            <person name="Wolfner M.F."/>
            <person name="Wong A."/>
            <person name="Wong G.K."/>
            <person name="Wu C.I."/>
            <person name="Wu G."/>
            <person name="Yamamoto D."/>
            <person name="Yang H.P."/>
            <person name="Yang S.P."/>
            <person name="Yorke J.A."/>
            <person name="Yoshida K."/>
            <person name="Zdobnov E."/>
            <person name="Zhang P."/>
            <person name="Zhang Y."/>
            <person name="Zimin A.V."/>
            <person name="Baldwin J."/>
            <person name="Abdouelleil A."/>
            <person name="Abdulkadir J."/>
            <person name="Abebe A."/>
            <person name="Abera B."/>
            <person name="Abreu J."/>
            <person name="Acer S.C."/>
            <person name="Aftuck L."/>
            <person name="Alexander A."/>
            <person name="An P."/>
            <person name="Anderson E."/>
            <person name="Anderson S."/>
            <person name="Arachi H."/>
            <person name="Azer M."/>
            <person name="Bachantsang P."/>
            <person name="Barry A."/>
            <person name="Bayul T."/>
            <person name="Berlin A."/>
            <person name="Bessette D."/>
            <person name="Bloom T."/>
            <person name="Blye J."/>
            <person name="Boguslavskiy L."/>
            <person name="Bonnet C."/>
            <person name="Boukhgalter B."/>
            <person name="Bourzgui I."/>
            <person name="Brown A."/>
            <person name="Cahill P."/>
            <person name="Channer S."/>
            <person name="Cheshatsang Y."/>
            <person name="Chuda L."/>
            <person name="Citroen M."/>
            <person name="Collymore A."/>
            <person name="Cooke P."/>
            <person name="Costello M."/>
            <person name="D'Aco K."/>
            <person name="Daza R."/>
            <person name="De Haan G."/>
            <person name="DeGray S."/>
            <person name="DeMaso C."/>
            <person name="Dhargay N."/>
            <person name="Dooley K."/>
            <person name="Dooley E."/>
            <person name="Doricent M."/>
            <person name="Dorje P."/>
            <person name="Dorjee K."/>
            <person name="Dupes A."/>
            <person name="Elong R."/>
            <person name="Falk J."/>
            <person name="Farina A."/>
            <person name="Faro S."/>
            <person name="Ferguson D."/>
            <person name="Fisher S."/>
            <person name="Foley C.D."/>
            <person name="Franke A."/>
            <person name="Friedrich D."/>
            <person name="Gadbois L."/>
            <person name="Gearin G."/>
            <person name="Gearin C.R."/>
            <person name="Giannoukos G."/>
            <person name="Goode T."/>
            <person name="Graham J."/>
            <person name="Grandbois E."/>
            <person name="Grewal S."/>
            <person name="Gyaltsen K."/>
            <person name="Hafez N."/>
            <person name="Hagos B."/>
            <person name="Hall J."/>
            <person name="Henson C."/>
            <person name="Hollinger A."/>
            <person name="Honan T."/>
            <person name="Huard M.D."/>
            <person name="Hughes L."/>
            <person name="Hurhula B."/>
            <person name="Husby M.E."/>
            <person name="Kamat A."/>
            <person name="Kanga B."/>
            <person name="Kashin S."/>
            <person name="Khazanovich D."/>
            <person name="Kisner P."/>
            <person name="Lance K."/>
            <person name="Lara M."/>
            <person name="Lee W."/>
            <person name="Lennon N."/>
            <person name="Letendre F."/>
            <person name="LeVine R."/>
            <person name="Lipovsky A."/>
            <person name="Liu X."/>
            <person name="Liu J."/>
            <person name="Liu S."/>
            <person name="Lokyitsang T."/>
            <person name="Lokyitsang Y."/>
            <person name="Lubonja R."/>
            <person name="Lui A."/>
            <person name="MacDonald P."/>
            <person name="Magnisalis V."/>
            <person name="Maru K."/>
            <person name="Matthews C."/>
            <person name="McCusker W."/>
            <person name="McDonough S."/>
            <person name="Mehta T."/>
            <person name="Meldrim J."/>
            <person name="Meneus L."/>
            <person name="Mihai O."/>
            <person name="Mihalev A."/>
            <person name="Mihova T."/>
            <person name="Mittelman R."/>
            <person name="Mlenga V."/>
            <person name="Montmayeur A."/>
            <person name="Mulrain L."/>
            <person name="Navidi A."/>
            <person name="Naylor J."/>
            <person name="Negash T."/>
            <person name="Nguyen T."/>
            <person name="Nguyen N."/>
            <person name="Nicol R."/>
            <person name="Norbu C."/>
            <person name="Norbu N."/>
            <person name="Novod N."/>
            <person name="O'Neill B."/>
            <person name="Osman S."/>
            <person name="Markiewicz E."/>
            <person name="Oyono O.L."/>
            <person name="Patti C."/>
            <person name="Phunkhang P."/>
            <person name="Pierre F."/>
            <person name="Priest M."/>
            <person name="Raghuraman S."/>
            <person name="Rege F."/>
            <person name="Reyes R."/>
            <person name="Rise C."/>
            <person name="Rogov P."/>
            <person name="Ross K."/>
            <person name="Ryan E."/>
            <person name="Settipalli S."/>
            <person name="Shea T."/>
            <person name="Sherpa N."/>
            <person name="Shi L."/>
            <person name="Shih D."/>
            <person name="Sparrow T."/>
            <person name="Spaulding J."/>
            <person name="Stalker J."/>
            <person name="Stange-Thomann N."/>
            <person name="Stavropoulos S."/>
            <person name="Stone C."/>
            <person name="Strader C."/>
            <person name="Tesfaye S."/>
            <person name="Thomson T."/>
            <person name="Thoulutsang Y."/>
            <person name="Thoulutsang D."/>
            <person name="Topham K."/>
            <person name="Topping I."/>
            <person name="Tsamla T."/>
            <person name="Vassiliev H."/>
            <person name="Vo A."/>
            <person name="Wangchuk T."/>
            <person name="Wangdi T."/>
            <person name="Weiand M."/>
            <person name="Wilkinson J."/>
            <person name="Wilson A."/>
            <person name="Yadav S."/>
            <person name="Young G."/>
            <person name="Yu Q."/>
            <person name="Zembek L."/>
            <person name="Zhong D."/>
            <person name="Zimmer A."/>
            <person name="Zwirko Z."/>
            <person name="Jaffe D.B."/>
            <person name="Alvarez P."/>
            <person name="Brockman W."/>
            <person name="Butler J."/>
            <person name="Chin C."/>
            <person name="Gnerre S."/>
            <person name="Grabherr M."/>
            <person name="Kleber M."/>
            <person name="Mauceli E."/>
            <person name="MacCallum I."/>
        </authorList>
    </citation>
    <scope>NUCLEOTIDE SEQUENCE [LARGE SCALE GENOMIC DNA]</scope>
    <source>
        <strain evidence="5">Tucson 14024-0371.13</strain>
    </source>
</reference>
<comment type="similarity">
    <text evidence="1">Belongs to the sulfotransferase 1 family.</text>
</comment>